<feature type="chain" id="PRO_5002429735" evidence="1">
    <location>
        <begin position="18"/>
        <end position="386"/>
    </location>
</feature>
<dbReference type="InterPro" id="IPR016047">
    <property type="entry name" value="M23ase_b-sheet_dom"/>
</dbReference>
<dbReference type="EMBL" id="BBWU01000052">
    <property type="protein sequence ID" value="GAO40825.1"/>
    <property type="molecule type" value="Genomic_DNA"/>
</dbReference>
<evidence type="ECO:0000313" key="3">
    <source>
        <dbReference type="EMBL" id="GAO40825.1"/>
    </source>
</evidence>
<name>A0A0E9MUK2_9SPHN</name>
<dbReference type="SUPFAM" id="SSF51261">
    <property type="entry name" value="Duplicated hybrid motif"/>
    <property type="match status" value="1"/>
</dbReference>
<feature type="signal peptide" evidence="1">
    <location>
        <begin position="1"/>
        <end position="17"/>
    </location>
</feature>
<dbReference type="GO" id="GO:0004222">
    <property type="term" value="F:metalloendopeptidase activity"/>
    <property type="evidence" value="ECO:0007669"/>
    <property type="project" value="TreeGrafter"/>
</dbReference>
<dbReference type="CDD" id="cd12797">
    <property type="entry name" value="M23_peptidase"/>
    <property type="match status" value="1"/>
</dbReference>
<dbReference type="PANTHER" id="PTHR21666:SF270">
    <property type="entry name" value="MUREIN HYDROLASE ACTIVATOR ENVC"/>
    <property type="match status" value="1"/>
</dbReference>
<dbReference type="PANTHER" id="PTHR21666">
    <property type="entry name" value="PEPTIDASE-RELATED"/>
    <property type="match status" value="1"/>
</dbReference>
<sequence length="386" mass="40234">MKLWFALGTLVAATALAAQNTPDPRARLAAAQAQANGARARSARLEAQAGAALDQADRARAAQAAVAARIQASEADIEAAEARLAIVRGLQRRQERRLAAQEQPIVRLIAALETMARRPAAATLLQPGSLNDLVHVRAVLGTVTPRIAAQTAGLRAEVARSAALHRQAALALSALREGQRQGRLEQQRLARLEVEQRRRSAVLAGSARLEAERALALGESARDLEDLVRRLGTEGTLRDRLASLPGPLPRPAQLTDALPVAAGSAVPQRLSYRLPVLGSVVRGFGEALPSGMRASGVSIAAKPGAIVVAPAAGRVTFAGLYRGYGGIAIIDHGDGYMSIVTGLASNIARIGDTVAEGSPLGRAGRNGITVELRQDGKPVNPTTLVG</sequence>
<dbReference type="Proteomes" id="UP000033202">
    <property type="component" value="Unassembled WGS sequence"/>
</dbReference>
<proteinExistence type="predicted"/>
<keyword evidence="4" id="KW-1185">Reference proteome</keyword>
<dbReference type="InterPro" id="IPR050570">
    <property type="entry name" value="Cell_wall_metabolism_enzyme"/>
</dbReference>
<evidence type="ECO:0000259" key="2">
    <source>
        <dbReference type="Pfam" id="PF01551"/>
    </source>
</evidence>
<evidence type="ECO:0000256" key="1">
    <source>
        <dbReference type="SAM" id="SignalP"/>
    </source>
</evidence>
<accession>A0A0E9MUK2</accession>
<dbReference type="AlphaFoldDB" id="A0A0E9MUK2"/>
<comment type="caution">
    <text evidence="3">The sequence shown here is derived from an EMBL/GenBank/DDBJ whole genome shotgun (WGS) entry which is preliminary data.</text>
</comment>
<dbReference type="STRING" id="1219043.SCH01S_52_00060"/>
<gene>
    <name evidence="3" type="ORF">SCH01S_52_00060</name>
</gene>
<organism evidence="3 4">
    <name type="scientific">Sphingomonas changbaiensis NBRC 104936</name>
    <dbReference type="NCBI Taxonomy" id="1219043"/>
    <lineage>
        <taxon>Bacteria</taxon>
        <taxon>Pseudomonadati</taxon>
        <taxon>Pseudomonadota</taxon>
        <taxon>Alphaproteobacteria</taxon>
        <taxon>Sphingomonadales</taxon>
        <taxon>Sphingomonadaceae</taxon>
        <taxon>Sphingomonas</taxon>
    </lineage>
</organism>
<evidence type="ECO:0000313" key="4">
    <source>
        <dbReference type="Proteomes" id="UP000033202"/>
    </source>
</evidence>
<feature type="domain" description="M23ase beta-sheet core" evidence="2">
    <location>
        <begin position="295"/>
        <end position="381"/>
    </location>
</feature>
<protein>
    <submittedName>
        <fullName evidence="3">Peptidase M23 family protein</fullName>
    </submittedName>
</protein>
<dbReference type="Pfam" id="PF01551">
    <property type="entry name" value="Peptidase_M23"/>
    <property type="match status" value="1"/>
</dbReference>
<keyword evidence="1" id="KW-0732">Signal</keyword>
<dbReference type="InterPro" id="IPR011055">
    <property type="entry name" value="Dup_hybrid_motif"/>
</dbReference>
<dbReference type="Gene3D" id="2.70.70.10">
    <property type="entry name" value="Glucose Permease (Domain IIA)"/>
    <property type="match status" value="1"/>
</dbReference>
<reference evidence="3 4" key="1">
    <citation type="submission" date="2015-04" db="EMBL/GenBank/DDBJ databases">
        <title>Whole genome shotgun sequence of Sphingomonas changbaiensis NBRC 104936.</title>
        <authorList>
            <person name="Katano-Makiyama Y."/>
            <person name="Hosoyama A."/>
            <person name="Hashimoto M."/>
            <person name="Noguchi M."/>
            <person name="Tsuchikane K."/>
            <person name="Ohji S."/>
            <person name="Yamazoe A."/>
            <person name="Ichikawa N."/>
            <person name="Kimura A."/>
            <person name="Fujita N."/>
        </authorList>
    </citation>
    <scope>NUCLEOTIDE SEQUENCE [LARGE SCALE GENOMIC DNA]</scope>
    <source>
        <strain evidence="3 4">NBRC 104936</strain>
    </source>
</reference>